<feature type="transmembrane region" description="Helical" evidence="9">
    <location>
        <begin position="251"/>
        <end position="270"/>
    </location>
</feature>
<keyword evidence="11" id="KW-1185">Reference proteome</keyword>
<reference evidence="10 11" key="1">
    <citation type="submission" date="2020-10" db="EMBL/GenBank/DDBJ databases">
        <title>Complete genome sequence of Corynebacterium massiliense DSM 45435, type strain of Corynebacterium massiliense.</title>
        <authorList>
            <person name="Busche T."/>
            <person name="Kalinowski J."/>
            <person name="Ruckert C."/>
        </authorList>
    </citation>
    <scope>NUCLEOTIDE SEQUENCE [LARGE SCALE GENOMIC DNA]</scope>
    <source>
        <strain evidence="10 11">DSM 45435</strain>
    </source>
</reference>
<evidence type="ECO:0000256" key="8">
    <source>
        <dbReference type="RuleBase" id="RU003943"/>
    </source>
</evidence>
<evidence type="ECO:0000256" key="7">
    <source>
        <dbReference type="ARBA" id="ARBA00023136"/>
    </source>
</evidence>
<comment type="subcellular location">
    <subcellularLocation>
        <location evidence="1 8">Cell membrane</location>
        <topology evidence="1 8">Multi-pass membrane protein</topology>
    </subcellularLocation>
</comment>
<gene>
    <name evidence="10" type="primary">mntB2</name>
    <name evidence="10" type="ORF">CMASS_01355</name>
</gene>
<evidence type="ECO:0000313" key="11">
    <source>
        <dbReference type="Proteomes" id="UP001220064"/>
    </source>
</evidence>
<feature type="transmembrane region" description="Helical" evidence="9">
    <location>
        <begin position="187"/>
        <end position="212"/>
    </location>
</feature>
<sequence>MISPAELVTNYTYAQALAGTVAVAGCAGAVGPLVYLRRQSLMVDAVSHASFPGLIAVFIVAASLGFNGRNVVALTCGAVALGCLAVAAINYLPKHSPLKTDAVMAAVLSTFFSLGMLLMQYVARHPLPGKAGIQDYLLGNASTLTRADVISAAVVGALAALALGAVHFPLALAVFDPAYRRFEPLVFLVLTVVAVIGIKVVGVVLMVAVVVAPAAAARQWVRRLPGFIALSAALGALSAAVGTYASVNWAIPTGPAIVLVQAAIVAASLINRKVRS</sequence>
<keyword evidence="6 9" id="KW-1133">Transmembrane helix</keyword>
<evidence type="ECO:0000256" key="6">
    <source>
        <dbReference type="ARBA" id="ARBA00022989"/>
    </source>
</evidence>
<dbReference type="PANTHER" id="PTHR30477">
    <property type="entry name" value="ABC-TRANSPORTER METAL-BINDING PROTEIN"/>
    <property type="match status" value="1"/>
</dbReference>
<dbReference type="RefSeq" id="WP_022863395.1">
    <property type="nucleotide sequence ID" value="NZ_ATVG01000010.1"/>
</dbReference>
<keyword evidence="7 9" id="KW-0472">Membrane</keyword>
<dbReference type="InterPro" id="IPR001626">
    <property type="entry name" value="ABC_TroCD"/>
</dbReference>
<accession>A0ABY7U5C3</accession>
<evidence type="ECO:0000256" key="2">
    <source>
        <dbReference type="ARBA" id="ARBA00008034"/>
    </source>
</evidence>
<keyword evidence="4" id="KW-1003">Cell membrane</keyword>
<feature type="transmembrane region" description="Helical" evidence="9">
    <location>
        <begin position="103"/>
        <end position="123"/>
    </location>
</feature>
<feature type="transmembrane region" description="Helical" evidence="9">
    <location>
        <begin position="41"/>
        <end position="64"/>
    </location>
</feature>
<dbReference type="InterPro" id="IPR037294">
    <property type="entry name" value="ABC_BtuC-like"/>
</dbReference>
<keyword evidence="3 8" id="KW-0813">Transport</keyword>
<proteinExistence type="inferred from homology"/>
<feature type="transmembrane region" description="Helical" evidence="9">
    <location>
        <begin position="71"/>
        <end position="91"/>
    </location>
</feature>
<evidence type="ECO:0000313" key="10">
    <source>
        <dbReference type="EMBL" id="WCZ31734.1"/>
    </source>
</evidence>
<dbReference type="PANTHER" id="PTHR30477:SF3">
    <property type="entry name" value="METAL TRANSPORT SYSTEM MEMBRANE PROTEIN CT_069-RELATED"/>
    <property type="match status" value="1"/>
</dbReference>
<evidence type="ECO:0000256" key="9">
    <source>
        <dbReference type="SAM" id="Phobius"/>
    </source>
</evidence>
<evidence type="ECO:0000256" key="1">
    <source>
        <dbReference type="ARBA" id="ARBA00004651"/>
    </source>
</evidence>
<keyword evidence="5 8" id="KW-0812">Transmembrane</keyword>
<feature type="transmembrane region" description="Helical" evidence="9">
    <location>
        <begin position="12"/>
        <end position="35"/>
    </location>
</feature>
<dbReference type="Proteomes" id="UP001220064">
    <property type="component" value="Chromosome"/>
</dbReference>
<protein>
    <submittedName>
        <fullName evidence="10">Manganese transport system membrane protein MntB</fullName>
    </submittedName>
</protein>
<feature type="transmembrane region" description="Helical" evidence="9">
    <location>
        <begin position="224"/>
        <end position="245"/>
    </location>
</feature>
<organism evidence="10 11">
    <name type="scientific">Corynebacterium massiliense DSM 45435</name>
    <dbReference type="NCBI Taxonomy" id="1121364"/>
    <lineage>
        <taxon>Bacteria</taxon>
        <taxon>Bacillati</taxon>
        <taxon>Actinomycetota</taxon>
        <taxon>Actinomycetes</taxon>
        <taxon>Mycobacteriales</taxon>
        <taxon>Corynebacteriaceae</taxon>
        <taxon>Corynebacterium</taxon>
    </lineage>
</organism>
<dbReference type="Gene3D" id="1.10.3470.10">
    <property type="entry name" value="ABC transporter involved in vitamin B12 uptake, BtuC"/>
    <property type="match status" value="1"/>
</dbReference>
<evidence type="ECO:0000256" key="3">
    <source>
        <dbReference type="ARBA" id="ARBA00022448"/>
    </source>
</evidence>
<dbReference type="SUPFAM" id="SSF81345">
    <property type="entry name" value="ABC transporter involved in vitamin B12 uptake, BtuC"/>
    <property type="match status" value="1"/>
</dbReference>
<dbReference type="Pfam" id="PF00950">
    <property type="entry name" value="ABC-3"/>
    <property type="match status" value="1"/>
</dbReference>
<comment type="similarity">
    <text evidence="2 8">Belongs to the ABC-3 integral membrane protein family.</text>
</comment>
<evidence type="ECO:0000256" key="4">
    <source>
        <dbReference type="ARBA" id="ARBA00022475"/>
    </source>
</evidence>
<feature type="transmembrane region" description="Helical" evidence="9">
    <location>
        <begin position="149"/>
        <end position="175"/>
    </location>
</feature>
<evidence type="ECO:0000256" key="5">
    <source>
        <dbReference type="ARBA" id="ARBA00022692"/>
    </source>
</evidence>
<name>A0ABY7U5C3_9CORY</name>
<dbReference type="EMBL" id="CP063189">
    <property type="protein sequence ID" value="WCZ31734.1"/>
    <property type="molecule type" value="Genomic_DNA"/>
</dbReference>